<proteinExistence type="predicted"/>
<protein>
    <submittedName>
        <fullName evidence="1">Uncharacterized protein</fullName>
    </submittedName>
</protein>
<evidence type="ECO:0000313" key="1">
    <source>
        <dbReference type="EMBL" id="MBX60474.1"/>
    </source>
</evidence>
<dbReference type="AlphaFoldDB" id="A0A2P2Q0H8"/>
<organism evidence="1">
    <name type="scientific">Rhizophora mucronata</name>
    <name type="common">Asiatic mangrove</name>
    <dbReference type="NCBI Taxonomy" id="61149"/>
    <lineage>
        <taxon>Eukaryota</taxon>
        <taxon>Viridiplantae</taxon>
        <taxon>Streptophyta</taxon>
        <taxon>Embryophyta</taxon>
        <taxon>Tracheophyta</taxon>
        <taxon>Spermatophyta</taxon>
        <taxon>Magnoliopsida</taxon>
        <taxon>eudicotyledons</taxon>
        <taxon>Gunneridae</taxon>
        <taxon>Pentapetalae</taxon>
        <taxon>rosids</taxon>
        <taxon>fabids</taxon>
        <taxon>Malpighiales</taxon>
        <taxon>Rhizophoraceae</taxon>
        <taxon>Rhizophora</taxon>
    </lineage>
</organism>
<accession>A0A2P2Q0H8</accession>
<name>A0A2P2Q0H8_RHIMU</name>
<sequence length="36" mass="4145">MPRPASFVAVSALGNCVLLQRQARRSRWVLFMKKLN</sequence>
<dbReference type="EMBL" id="GGEC01079990">
    <property type="protein sequence ID" value="MBX60474.1"/>
    <property type="molecule type" value="Transcribed_RNA"/>
</dbReference>
<reference evidence="1" key="1">
    <citation type="submission" date="2018-02" db="EMBL/GenBank/DDBJ databases">
        <title>Rhizophora mucronata_Transcriptome.</title>
        <authorList>
            <person name="Meera S.P."/>
            <person name="Sreeshan A."/>
            <person name="Augustine A."/>
        </authorList>
    </citation>
    <scope>NUCLEOTIDE SEQUENCE</scope>
    <source>
        <tissue evidence="1">Leaf</tissue>
    </source>
</reference>